<accession>A0A9W6GD53</accession>
<name>A0A9W6GD53_9ACTN</name>
<dbReference type="Proteomes" id="UP001144313">
    <property type="component" value="Unassembled WGS sequence"/>
</dbReference>
<protein>
    <submittedName>
        <fullName evidence="1">Uncharacterized protein</fullName>
    </submittedName>
</protein>
<evidence type="ECO:0000313" key="2">
    <source>
        <dbReference type="Proteomes" id="UP001144313"/>
    </source>
</evidence>
<organism evidence="1 2">
    <name type="scientific">Glycomyces algeriensis</name>
    <dbReference type="NCBI Taxonomy" id="256037"/>
    <lineage>
        <taxon>Bacteria</taxon>
        <taxon>Bacillati</taxon>
        <taxon>Actinomycetota</taxon>
        <taxon>Actinomycetes</taxon>
        <taxon>Glycomycetales</taxon>
        <taxon>Glycomycetaceae</taxon>
        <taxon>Glycomyces</taxon>
    </lineage>
</organism>
<dbReference type="EMBL" id="BSDT01000001">
    <property type="protein sequence ID" value="GLI44483.1"/>
    <property type="molecule type" value="Genomic_DNA"/>
</dbReference>
<reference evidence="1" key="1">
    <citation type="submission" date="2022-12" db="EMBL/GenBank/DDBJ databases">
        <title>Reference genome sequencing for broad-spectrum identification of bacterial and archaeal isolates by mass spectrometry.</title>
        <authorList>
            <person name="Sekiguchi Y."/>
            <person name="Tourlousse D.M."/>
        </authorList>
    </citation>
    <scope>NUCLEOTIDE SEQUENCE</scope>
    <source>
        <strain evidence="1">LLR39Z86</strain>
    </source>
</reference>
<proteinExistence type="predicted"/>
<dbReference type="RefSeq" id="WP_270118033.1">
    <property type="nucleotide sequence ID" value="NZ_BAAAOL010000007.1"/>
</dbReference>
<gene>
    <name evidence="1" type="ORF">GALLR39Z86_43330</name>
</gene>
<dbReference type="AlphaFoldDB" id="A0A9W6GD53"/>
<sequence>MDEDGLKSVAMLLQARGEIEARIADIVGRPLAHGHLSDWIAAQVFDIELEPGGDHVVDGWFRSGPLAGRTVNIKHYTRHEGLLDVVESDELEHYLVMTGPRTAARPGTHRPWSIDHVYLFDAFELTQALHAYMRRIGVATSVRAEHWHAAEVYPRAAHAGYRLSRVQAAALAGFSSTPAR</sequence>
<evidence type="ECO:0000313" key="1">
    <source>
        <dbReference type="EMBL" id="GLI44483.1"/>
    </source>
</evidence>
<comment type="caution">
    <text evidence="1">The sequence shown here is derived from an EMBL/GenBank/DDBJ whole genome shotgun (WGS) entry which is preliminary data.</text>
</comment>
<keyword evidence="2" id="KW-1185">Reference proteome</keyword>